<name>A0A0S4LCM4_9BACT</name>
<sequence>MIFLEDQIGDGLFGMIRRSMDALASQSCVAALTEWSMLMREGLCFVVMAGHVFDAEVYGNPVLNQLRQLNPYVCAPRR</sequence>
<evidence type="ECO:0000313" key="2">
    <source>
        <dbReference type="Proteomes" id="UP000198736"/>
    </source>
</evidence>
<keyword evidence="2" id="KW-1185">Reference proteome</keyword>
<evidence type="ECO:0000313" key="1">
    <source>
        <dbReference type="EMBL" id="CUS34352.1"/>
    </source>
</evidence>
<gene>
    <name evidence="1" type="ORF">COMA2_160101</name>
</gene>
<dbReference type="RefSeq" id="WP_090895687.1">
    <property type="nucleotide sequence ID" value="NZ_CZPZ01000008.1"/>
</dbReference>
<organism evidence="1 2">
    <name type="scientific">Candidatus Nitrospira nitrificans</name>
    <dbReference type="NCBI Taxonomy" id="1742973"/>
    <lineage>
        <taxon>Bacteria</taxon>
        <taxon>Pseudomonadati</taxon>
        <taxon>Nitrospirota</taxon>
        <taxon>Nitrospiria</taxon>
        <taxon>Nitrospirales</taxon>
        <taxon>Nitrospiraceae</taxon>
        <taxon>Nitrospira</taxon>
    </lineage>
</organism>
<proteinExistence type="predicted"/>
<dbReference type="EMBL" id="CZPZ01000008">
    <property type="protein sequence ID" value="CUS34352.1"/>
    <property type="molecule type" value="Genomic_DNA"/>
</dbReference>
<dbReference type="STRING" id="1742973.COMA2_160101"/>
<dbReference type="Proteomes" id="UP000198736">
    <property type="component" value="Unassembled WGS sequence"/>
</dbReference>
<dbReference type="AlphaFoldDB" id="A0A0S4LCM4"/>
<protein>
    <submittedName>
        <fullName evidence="1">Uncharacterized protein</fullName>
    </submittedName>
</protein>
<reference evidence="2" key="1">
    <citation type="submission" date="2015-10" db="EMBL/GenBank/DDBJ databases">
        <authorList>
            <person name="Luecker S."/>
            <person name="Luecker S."/>
        </authorList>
    </citation>
    <scope>NUCLEOTIDE SEQUENCE [LARGE SCALE GENOMIC DNA]</scope>
</reference>
<accession>A0A0S4LCM4</accession>